<dbReference type="AlphaFoldDB" id="A0A4Z0BSJ8"/>
<feature type="compositionally biased region" description="Basic and acidic residues" evidence="1">
    <location>
        <begin position="52"/>
        <end position="63"/>
    </location>
</feature>
<dbReference type="EMBL" id="SMLM01000002">
    <property type="protein sequence ID" value="TFZ02253.1"/>
    <property type="molecule type" value="Genomic_DNA"/>
</dbReference>
<reference evidence="2 3" key="1">
    <citation type="submission" date="2019-03" db="EMBL/GenBank/DDBJ databases">
        <title>Ramlibacter henchirensis DSM 14656, whole genome shotgun sequence.</title>
        <authorList>
            <person name="Zhang X."/>
            <person name="Feng G."/>
            <person name="Zhu H."/>
        </authorList>
    </citation>
    <scope>NUCLEOTIDE SEQUENCE [LARGE SCALE GENOMIC DNA]</scope>
    <source>
        <strain evidence="2 3">DSM 14656</strain>
    </source>
</reference>
<protein>
    <submittedName>
        <fullName evidence="2">Uncharacterized protein</fullName>
    </submittedName>
</protein>
<comment type="caution">
    <text evidence="2">The sequence shown here is derived from an EMBL/GenBank/DDBJ whole genome shotgun (WGS) entry which is preliminary data.</text>
</comment>
<evidence type="ECO:0000256" key="1">
    <source>
        <dbReference type="SAM" id="MobiDB-lite"/>
    </source>
</evidence>
<gene>
    <name evidence="2" type="ORF">EZ313_13345</name>
</gene>
<accession>A0A4Z0BSJ8</accession>
<organism evidence="2 3">
    <name type="scientific">Ramlibacter henchirensis</name>
    <dbReference type="NCBI Taxonomy" id="204072"/>
    <lineage>
        <taxon>Bacteria</taxon>
        <taxon>Pseudomonadati</taxon>
        <taxon>Pseudomonadota</taxon>
        <taxon>Betaproteobacteria</taxon>
        <taxon>Burkholderiales</taxon>
        <taxon>Comamonadaceae</taxon>
        <taxon>Ramlibacter</taxon>
    </lineage>
</organism>
<proteinExistence type="predicted"/>
<evidence type="ECO:0000313" key="3">
    <source>
        <dbReference type="Proteomes" id="UP000298180"/>
    </source>
</evidence>
<name>A0A4Z0BSJ8_9BURK</name>
<keyword evidence="3" id="KW-1185">Reference proteome</keyword>
<dbReference type="Proteomes" id="UP000298180">
    <property type="component" value="Unassembled WGS sequence"/>
</dbReference>
<feature type="compositionally biased region" description="Basic and acidic residues" evidence="1">
    <location>
        <begin position="1"/>
        <end position="24"/>
    </location>
</feature>
<evidence type="ECO:0000313" key="2">
    <source>
        <dbReference type="EMBL" id="TFZ02253.1"/>
    </source>
</evidence>
<sequence length="63" mass="6967">MDQQERGPDSSQGDEKEPGQREADAGDSTWGLGSASALENLRRHGFRARRSKSPDPEEKPRSD</sequence>
<feature type="region of interest" description="Disordered" evidence="1">
    <location>
        <begin position="1"/>
        <end position="63"/>
    </location>
</feature>